<evidence type="ECO:0000259" key="7">
    <source>
        <dbReference type="Pfam" id="PF02601"/>
    </source>
</evidence>
<proteinExistence type="inferred from homology"/>
<dbReference type="EMBL" id="CP018477">
    <property type="protein sequence ID" value="ASV74613.1"/>
    <property type="molecule type" value="Genomic_DNA"/>
</dbReference>
<evidence type="ECO:0000259" key="8">
    <source>
        <dbReference type="Pfam" id="PF13742"/>
    </source>
</evidence>
<sequence length="424" mass="47687">MSDEYVFQSVLFENRSHVFTVSELTILIKEVLENIFPSVAVIGEVADLSVARSGHCYLTLKDEGAQLPAVIWRSYRERLTFDLHDGLQVLCRGRLEVYPPHGRYQLIVEEIEPSGWGAKELALRRLKERLAREGLFDAARKRPLPRWPRRIGVITSPTGAAIHDFLTALRERFRAVDVLIIPVKVQGEGAAEEITQAFQWLEKYDWNLDVIVLTRGGGSIEDLWAFNEESVVRAVASSRIPVVSAVGHEIDVTLADLAADVRALTPTDAASKVVPSQEELEAVLAGYAMRLRAHLDLRLKAVRPHLDAMASRPVFRFPKDLVYTRSQEVDEWERRLEHAGDRFLERSRMVLTTMAARLESLSPLGVLSRGYSMTLTHPEGRVVREAASLSPGTMVQTRLHQGSFLSRVEEVHGDGEPVHPDQRI</sequence>
<keyword evidence="10" id="KW-1185">Reference proteome</keyword>
<dbReference type="NCBIfam" id="TIGR00237">
    <property type="entry name" value="xseA"/>
    <property type="match status" value="1"/>
</dbReference>
<evidence type="ECO:0000256" key="4">
    <source>
        <dbReference type="ARBA" id="ARBA00022839"/>
    </source>
</evidence>
<evidence type="ECO:0000256" key="1">
    <source>
        <dbReference type="ARBA" id="ARBA00022490"/>
    </source>
</evidence>
<feature type="domain" description="OB-fold nucleic acid binding" evidence="8">
    <location>
        <begin position="19"/>
        <end position="112"/>
    </location>
</feature>
<evidence type="ECO:0000313" key="10">
    <source>
        <dbReference type="Proteomes" id="UP000215086"/>
    </source>
</evidence>
<comment type="similarity">
    <text evidence="5 6">Belongs to the XseA family.</text>
</comment>
<keyword evidence="1 5" id="KW-0963">Cytoplasm</keyword>
<comment type="subcellular location">
    <subcellularLocation>
        <location evidence="5 6">Cytoplasm</location>
    </subcellularLocation>
</comment>
<reference evidence="9 10" key="1">
    <citation type="journal article" name="Front. Microbiol.">
        <title>Sugar Metabolism of the First Thermophilic Planctomycete Thermogutta terrifontis: Comparative Genomic and Transcriptomic Approaches.</title>
        <authorList>
            <person name="Elcheninov A.G."/>
            <person name="Menzel P."/>
            <person name="Gudbergsdottir S.R."/>
            <person name="Slesarev A.I."/>
            <person name="Kadnikov V.V."/>
            <person name="Krogh A."/>
            <person name="Bonch-Osmolovskaya E.A."/>
            <person name="Peng X."/>
            <person name="Kublanov I.V."/>
        </authorList>
    </citation>
    <scope>NUCLEOTIDE SEQUENCE [LARGE SCALE GENOMIC DNA]</scope>
    <source>
        <strain evidence="9 10">R1</strain>
    </source>
</reference>
<evidence type="ECO:0000256" key="6">
    <source>
        <dbReference type="RuleBase" id="RU004355"/>
    </source>
</evidence>
<dbReference type="GO" id="GO:0005737">
    <property type="term" value="C:cytoplasm"/>
    <property type="evidence" value="ECO:0007669"/>
    <property type="project" value="UniProtKB-SubCell"/>
</dbReference>
<dbReference type="EC" id="3.1.11.6" evidence="5"/>
<comment type="catalytic activity">
    <reaction evidence="5 6">
        <text>Exonucleolytic cleavage in either 5'- to 3'- or 3'- to 5'-direction to yield nucleoside 5'-phosphates.</text>
        <dbReference type="EC" id="3.1.11.6"/>
    </reaction>
</comment>
<name>A0A286RF75_9BACT</name>
<dbReference type="CDD" id="cd04489">
    <property type="entry name" value="ExoVII_LU_OBF"/>
    <property type="match status" value="1"/>
</dbReference>
<gene>
    <name evidence="5" type="primary">xseA</name>
    <name evidence="9" type="ORF">THTE_2011</name>
</gene>
<evidence type="ECO:0000256" key="3">
    <source>
        <dbReference type="ARBA" id="ARBA00022801"/>
    </source>
</evidence>
<dbReference type="InterPro" id="IPR020579">
    <property type="entry name" value="Exonuc_VII_lsu_C"/>
</dbReference>
<keyword evidence="4 5" id="KW-0269">Exonuclease</keyword>
<dbReference type="GO" id="GO:0006308">
    <property type="term" value="P:DNA catabolic process"/>
    <property type="evidence" value="ECO:0007669"/>
    <property type="project" value="UniProtKB-UniRule"/>
</dbReference>
<dbReference type="PANTHER" id="PTHR30008:SF0">
    <property type="entry name" value="EXODEOXYRIBONUCLEASE 7 LARGE SUBUNIT"/>
    <property type="match status" value="1"/>
</dbReference>
<evidence type="ECO:0000256" key="2">
    <source>
        <dbReference type="ARBA" id="ARBA00022722"/>
    </source>
</evidence>
<dbReference type="Pfam" id="PF02601">
    <property type="entry name" value="Exonuc_VII_L"/>
    <property type="match status" value="1"/>
</dbReference>
<feature type="domain" description="Exonuclease VII large subunit C-terminal" evidence="7">
    <location>
        <begin position="135"/>
        <end position="358"/>
    </location>
</feature>
<dbReference type="InterPro" id="IPR003753">
    <property type="entry name" value="Exonuc_VII_L"/>
</dbReference>
<evidence type="ECO:0000313" key="9">
    <source>
        <dbReference type="EMBL" id="ASV74613.1"/>
    </source>
</evidence>
<protein>
    <recommendedName>
        <fullName evidence="5">Exodeoxyribonuclease 7 large subunit</fullName>
        <ecNumber evidence="5">3.1.11.6</ecNumber>
    </recommendedName>
    <alternativeName>
        <fullName evidence="5">Exodeoxyribonuclease VII large subunit</fullName>
        <shortName evidence="5">Exonuclease VII large subunit</shortName>
    </alternativeName>
</protein>
<keyword evidence="3 5" id="KW-0378">Hydrolase</keyword>
<dbReference type="Pfam" id="PF13742">
    <property type="entry name" value="tRNA_anti_2"/>
    <property type="match status" value="1"/>
</dbReference>
<keyword evidence="2 5" id="KW-0540">Nuclease</keyword>
<dbReference type="GO" id="GO:0008855">
    <property type="term" value="F:exodeoxyribonuclease VII activity"/>
    <property type="evidence" value="ECO:0007669"/>
    <property type="project" value="UniProtKB-UniRule"/>
</dbReference>
<dbReference type="PANTHER" id="PTHR30008">
    <property type="entry name" value="EXODEOXYRIBONUCLEASE 7 LARGE SUBUNIT"/>
    <property type="match status" value="1"/>
</dbReference>
<dbReference type="Proteomes" id="UP000215086">
    <property type="component" value="Chromosome"/>
</dbReference>
<dbReference type="InterPro" id="IPR025824">
    <property type="entry name" value="OB-fold_nuc-bd_dom"/>
</dbReference>
<accession>A0A286RF75</accession>
<organism evidence="9 10">
    <name type="scientific">Thermogutta terrifontis</name>
    <dbReference type="NCBI Taxonomy" id="1331910"/>
    <lineage>
        <taxon>Bacteria</taxon>
        <taxon>Pseudomonadati</taxon>
        <taxon>Planctomycetota</taxon>
        <taxon>Planctomycetia</taxon>
        <taxon>Pirellulales</taxon>
        <taxon>Thermoguttaceae</taxon>
        <taxon>Thermogutta</taxon>
    </lineage>
</organism>
<dbReference type="GO" id="GO:0009318">
    <property type="term" value="C:exodeoxyribonuclease VII complex"/>
    <property type="evidence" value="ECO:0007669"/>
    <property type="project" value="UniProtKB-UniRule"/>
</dbReference>
<dbReference type="AlphaFoldDB" id="A0A286RF75"/>
<dbReference type="GO" id="GO:0003676">
    <property type="term" value="F:nucleic acid binding"/>
    <property type="evidence" value="ECO:0007669"/>
    <property type="project" value="InterPro"/>
</dbReference>
<comment type="subunit">
    <text evidence="5">Heterooligomer composed of large and small subunits.</text>
</comment>
<evidence type="ECO:0000256" key="5">
    <source>
        <dbReference type="HAMAP-Rule" id="MF_00378"/>
    </source>
</evidence>
<comment type="function">
    <text evidence="5">Bidirectionally degrades single-stranded DNA into large acid-insoluble oligonucleotides, which are then degraded further into small acid-soluble oligonucleotides.</text>
</comment>
<dbReference type="OrthoDB" id="9802795at2"/>
<dbReference type="KEGG" id="ttf:THTE_2011"/>
<dbReference type="HAMAP" id="MF_00378">
    <property type="entry name" value="Exonuc_7_L"/>
    <property type="match status" value="1"/>
</dbReference>